<dbReference type="InterPro" id="IPR011190">
    <property type="entry name" value="GlcNAc_Synth_fun"/>
</dbReference>
<evidence type="ECO:0000259" key="14">
    <source>
        <dbReference type="PROSITE" id="PS51731"/>
    </source>
</evidence>
<name>A0A109UY42_9SACH</name>
<dbReference type="EMBL" id="CP014242">
    <property type="protein sequence ID" value="AMD19267.1"/>
    <property type="molecule type" value="Genomic_DNA"/>
</dbReference>
<evidence type="ECO:0000313" key="16">
    <source>
        <dbReference type="Proteomes" id="UP000243052"/>
    </source>
</evidence>
<evidence type="ECO:0000256" key="12">
    <source>
        <dbReference type="ARBA" id="ARBA00048372"/>
    </source>
</evidence>
<evidence type="ECO:0000313" key="15">
    <source>
        <dbReference type="EMBL" id="AMD19267.1"/>
    </source>
</evidence>
<comment type="catalytic activity">
    <reaction evidence="12 13">
        <text>L-glutamate + acetyl-CoA = N-acetyl-L-glutamate + CoA + H(+)</text>
        <dbReference type="Rhea" id="RHEA:24292"/>
        <dbReference type="ChEBI" id="CHEBI:15378"/>
        <dbReference type="ChEBI" id="CHEBI:29985"/>
        <dbReference type="ChEBI" id="CHEBI:44337"/>
        <dbReference type="ChEBI" id="CHEBI:57287"/>
        <dbReference type="ChEBI" id="CHEBI:57288"/>
        <dbReference type="EC" id="2.3.1.1"/>
    </reaction>
</comment>
<evidence type="ECO:0000256" key="4">
    <source>
        <dbReference type="ARBA" id="ARBA00008694"/>
    </source>
</evidence>
<dbReference type="Gene3D" id="3.40.630.30">
    <property type="match status" value="1"/>
</dbReference>
<dbReference type="GO" id="GO:0005759">
    <property type="term" value="C:mitochondrial matrix"/>
    <property type="evidence" value="ECO:0007669"/>
    <property type="project" value="TreeGrafter"/>
</dbReference>
<feature type="domain" description="N-acetyltransferase" evidence="14">
    <location>
        <begin position="380"/>
        <end position="546"/>
    </location>
</feature>
<evidence type="ECO:0000256" key="2">
    <source>
        <dbReference type="ARBA" id="ARBA00004173"/>
    </source>
</evidence>
<dbReference type="STRING" id="45286.A0A109UY42"/>
<dbReference type="GeneID" id="28721538"/>
<comment type="subcellular location">
    <subcellularLocation>
        <location evidence="2 13">Mitochondrion</location>
    </subcellularLocation>
</comment>
<evidence type="ECO:0000256" key="11">
    <source>
        <dbReference type="ARBA" id="ARBA00023315"/>
    </source>
</evidence>
<evidence type="ECO:0000256" key="5">
    <source>
        <dbReference type="ARBA" id="ARBA00012697"/>
    </source>
</evidence>
<keyword evidence="9" id="KW-0809">Transit peptide</keyword>
<evidence type="ECO:0000256" key="3">
    <source>
        <dbReference type="ARBA" id="ARBA00004925"/>
    </source>
</evidence>
<dbReference type="Proteomes" id="UP000243052">
    <property type="component" value="Chromosome ii"/>
</dbReference>
<dbReference type="GO" id="GO:0004042">
    <property type="term" value="F:L-glutamate N-acetyltransferase activity"/>
    <property type="evidence" value="ECO:0007669"/>
    <property type="project" value="InterPro"/>
</dbReference>
<dbReference type="GO" id="GO:0006526">
    <property type="term" value="P:L-arginine biosynthetic process"/>
    <property type="evidence" value="ECO:0007669"/>
    <property type="project" value="UniProtKB-UniPathway"/>
</dbReference>
<sequence length="552" mass="62944">MVSLEPFGNLNVHSSSLMGLKYFASKDKSPVPNFFTRQLILSVLVSSATKREAKDYLEKYKDGALKYCILYLRDVSTYTQDLLDSFVDTVATMEALGIRLIFVLDPDGNPMEECNRLQEKFLLCGINATPVSGLLSKKRDGSVSLSFIPPLDVTLIILPFIYKEESAMCEVVTDKAEFMGNLVHHIPYEIDKFFIINKVGGIPSNERNNNSHVFINLSQEYESLLEELNGRIESENANKLSDNNFNVRADIDRSSHVALIDHMEDLKMMHGVLCQLSRSSTGAITSIWSAVKRTNPLLYNLLTDRALISPSLPRFKSSEFLNQPFKNIVKMPQNKLKDPALSTTILKNGINIEIFDFQLLSPENTVGLPLNKQYSQDFSVGDSISKNARKLDIRKVKRLIENTFERPLNLNHYLDRINGHIASIIVIGDYEGIAILTYEGPKDRRFVYLDKFAIMPHLRGSLCIADVIFNLMFKKFPKEVLWRSRRENIINKWYFQRSTGVLDLSINLGGQNQKSSLFKLFYYGTTEDNTFEDCKRLGEYASYVRDIVPSWI</sequence>
<evidence type="ECO:0000256" key="6">
    <source>
        <dbReference type="ARBA" id="ARBA00018802"/>
    </source>
</evidence>
<comment type="similarity">
    <text evidence="4 13">Belongs to the acetyltransferase family.</text>
</comment>
<dbReference type="UniPathway" id="UPA00068">
    <property type="reaction ID" value="UER00106"/>
</dbReference>
<evidence type="ECO:0000256" key="9">
    <source>
        <dbReference type="ARBA" id="ARBA00022946"/>
    </source>
</evidence>
<dbReference type="PIRSF" id="PIRSF007892">
    <property type="entry name" value="NAGS_fungal"/>
    <property type="match status" value="1"/>
</dbReference>
<evidence type="ECO:0000256" key="10">
    <source>
        <dbReference type="ARBA" id="ARBA00023128"/>
    </source>
</evidence>
<evidence type="ECO:0000256" key="8">
    <source>
        <dbReference type="ARBA" id="ARBA00022679"/>
    </source>
</evidence>
<reference evidence="15 16" key="1">
    <citation type="submission" date="2016-01" db="EMBL/GenBank/DDBJ databases">
        <title>Genome sequence of the yeast Holleya sinecauda.</title>
        <authorList>
            <person name="Dietrich F.S."/>
        </authorList>
    </citation>
    <scope>NUCLEOTIDE SEQUENCE [LARGE SCALE GENOMIC DNA]</scope>
    <source>
        <strain evidence="15 16">ATCC 58844</strain>
    </source>
</reference>
<protein>
    <recommendedName>
        <fullName evidence="6 13">Amino-acid acetyltransferase, mitochondrial</fullName>
        <ecNumber evidence="5 13">2.3.1.1</ecNumber>
    </recommendedName>
    <alternativeName>
        <fullName evidence="13">Glutamate N-acetyltransferase</fullName>
    </alternativeName>
    <alternativeName>
        <fullName evidence="13">N-acetylglutamate synthase</fullName>
    </alternativeName>
</protein>
<dbReference type="InterPro" id="IPR006855">
    <property type="entry name" value="Vertebrate-like_GNAT_dom"/>
</dbReference>
<gene>
    <name evidence="15" type="ORF">AW171_hschr21089</name>
</gene>
<keyword evidence="11 13" id="KW-0012">Acyltransferase</keyword>
<dbReference type="PANTHER" id="PTHR23342:SF4">
    <property type="entry name" value="AMINO-ACID ACETYLTRANSFERASE, MITOCHONDRIAL"/>
    <property type="match status" value="1"/>
</dbReference>
<dbReference type="Pfam" id="PF04768">
    <property type="entry name" value="NAT"/>
    <property type="match status" value="1"/>
</dbReference>
<keyword evidence="8 13" id="KW-0808">Transferase</keyword>
<dbReference type="PANTHER" id="PTHR23342">
    <property type="entry name" value="N-ACETYLGLUTAMATE SYNTHASE"/>
    <property type="match status" value="1"/>
</dbReference>
<organism evidence="15 16">
    <name type="scientific">Eremothecium sinecaudum</name>
    <dbReference type="NCBI Taxonomy" id="45286"/>
    <lineage>
        <taxon>Eukaryota</taxon>
        <taxon>Fungi</taxon>
        <taxon>Dikarya</taxon>
        <taxon>Ascomycota</taxon>
        <taxon>Saccharomycotina</taxon>
        <taxon>Saccharomycetes</taxon>
        <taxon>Saccharomycetales</taxon>
        <taxon>Saccharomycetaceae</taxon>
        <taxon>Eremothecium</taxon>
    </lineage>
</organism>
<evidence type="ECO:0000256" key="7">
    <source>
        <dbReference type="ARBA" id="ARBA00022605"/>
    </source>
</evidence>
<evidence type="ECO:0000256" key="1">
    <source>
        <dbReference type="ARBA" id="ARBA00002294"/>
    </source>
</evidence>
<dbReference type="PROSITE" id="PS51731">
    <property type="entry name" value="GNAT_NAGS"/>
    <property type="match status" value="1"/>
</dbReference>
<keyword evidence="16" id="KW-1185">Reference proteome</keyword>
<accession>A0A109UY42</accession>
<dbReference type="OrthoDB" id="5585968at2759"/>
<dbReference type="AlphaFoldDB" id="A0A109UY42"/>
<evidence type="ECO:0000256" key="13">
    <source>
        <dbReference type="PIRNR" id="PIRNR007892"/>
    </source>
</evidence>
<comment type="pathway">
    <text evidence="3 13">Amino-acid biosynthesis; L-arginine biosynthesis; N(2)-acetyl-L-ornithine from L-glutamate: step 1/4.</text>
</comment>
<comment type="function">
    <text evidence="1 13">N-acetylglutamate synthase involved in arginine biosynthesis.</text>
</comment>
<dbReference type="EC" id="2.3.1.1" evidence="5 13"/>
<keyword evidence="7 13" id="KW-0028">Amino-acid biosynthesis</keyword>
<keyword evidence="10 13" id="KW-0496">Mitochondrion</keyword>
<proteinExistence type="inferred from homology"/>
<dbReference type="GO" id="GO:0006592">
    <property type="term" value="P:ornithine biosynthetic process"/>
    <property type="evidence" value="ECO:0007669"/>
    <property type="project" value="TreeGrafter"/>
</dbReference>
<dbReference type="RefSeq" id="XP_017986263.1">
    <property type="nucleotide sequence ID" value="XM_018130774.1"/>
</dbReference>